<reference evidence="2" key="3">
    <citation type="submission" date="2010-09" db="EMBL/GenBank/DDBJ databases">
        <title>Annotation of Gaeumannomyces graminis var. tritici R3-111a-1.</title>
        <authorList>
            <consortium name="The Broad Institute Genome Sequencing Platform"/>
            <person name="Ma L.-J."/>
            <person name="Dead R."/>
            <person name="Young S.K."/>
            <person name="Zeng Q."/>
            <person name="Gargeya S."/>
            <person name="Fitzgerald M."/>
            <person name="Haas B."/>
            <person name="Abouelleil A."/>
            <person name="Alvarado L."/>
            <person name="Arachchi H.M."/>
            <person name="Berlin A."/>
            <person name="Brown A."/>
            <person name="Chapman S.B."/>
            <person name="Chen Z."/>
            <person name="Dunbar C."/>
            <person name="Freedman E."/>
            <person name="Gearin G."/>
            <person name="Gellesch M."/>
            <person name="Goldberg J."/>
            <person name="Griggs A."/>
            <person name="Gujja S."/>
            <person name="Heiman D."/>
            <person name="Howarth C."/>
            <person name="Larson L."/>
            <person name="Lui A."/>
            <person name="MacDonald P.J.P."/>
            <person name="Mehta T."/>
            <person name="Montmayeur A."/>
            <person name="Murphy C."/>
            <person name="Neiman D."/>
            <person name="Pearson M."/>
            <person name="Priest M."/>
            <person name="Roberts A."/>
            <person name="Saif S."/>
            <person name="Shea T."/>
            <person name="Shenoy N."/>
            <person name="Sisk P."/>
            <person name="Stolte C."/>
            <person name="Sykes S."/>
            <person name="Yandava C."/>
            <person name="Wortman J."/>
            <person name="Nusbaum C."/>
            <person name="Birren B."/>
        </authorList>
    </citation>
    <scope>NUCLEOTIDE SEQUENCE</scope>
    <source>
        <strain evidence="2">R3-111a-1</strain>
    </source>
</reference>
<keyword evidence="4" id="KW-1185">Reference proteome</keyword>
<reference evidence="3" key="5">
    <citation type="submission" date="2018-04" db="UniProtKB">
        <authorList>
            <consortium name="EnsemblFungi"/>
        </authorList>
    </citation>
    <scope>IDENTIFICATION</scope>
    <source>
        <strain evidence="3">R3-111a-1</strain>
    </source>
</reference>
<organism evidence="2">
    <name type="scientific">Gaeumannomyces tritici (strain R3-111a-1)</name>
    <name type="common">Wheat and barley take-all root rot fungus</name>
    <name type="synonym">Gaeumannomyces graminis var. tritici</name>
    <dbReference type="NCBI Taxonomy" id="644352"/>
    <lineage>
        <taxon>Eukaryota</taxon>
        <taxon>Fungi</taxon>
        <taxon>Dikarya</taxon>
        <taxon>Ascomycota</taxon>
        <taxon>Pezizomycotina</taxon>
        <taxon>Sordariomycetes</taxon>
        <taxon>Sordariomycetidae</taxon>
        <taxon>Magnaporthales</taxon>
        <taxon>Magnaporthaceae</taxon>
        <taxon>Gaeumannomyces</taxon>
    </lineage>
</organism>
<protein>
    <submittedName>
        <fullName evidence="2 3">Uncharacterized protein</fullName>
    </submittedName>
</protein>
<accession>J3PKQ8</accession>
<dbReference type="EnsemblFungi" id="EJT68296">
    <property type="protein sequence ID" value="EJT68296"/>
    <property type="gene ID" value="GGTG_14123"/>
</dbReference>
<evidence type="ECO:0000313" key="4">
    <source>
        <dbReference type="Proteomes" id="UP000006039"/>
    </source>
</evidence>
<sequence>MMLSVIRGKANDWPEAVPTSGFQGAPASVPSQLQPNPGSSSVGARQQRQPAWYQSLAAGRKPGGSGYTRILWEATLSRHIVSEESKRKEV</sequence>
<dbReference type="EMBL" id="GL385539">
    <property type="protein sequence ID" value="EJT68296.1"/>
    <property type="molecule type" value="Genomic_DNA"/>
</dbReference>
<proteinExistence type="predicted"/>
<evidence type="ECO:0000313" key="3">
    <source>
        <dbReference type="EnsemblFungi" id="EJT68296"/>
    </source>
</evidence>
<evidence type="ECO:0000256" key="1">
    <source>
        <dbReference type="SAM" id="MobiDB-lite"/>
    </source>
</evidence>
<reference evidence="2" key="2">
    <citation type="submission" date="2010-07" db="EMBL/GenBank/DDBJ databases">
        <authorList>
            <consortium name="The Broad Institute Genome Sequencing Platform"/>
            <consortium name="Broad Institute Genome Sequencing Center for Infectious Disease"/>
            <person name="Ma L.-J."/>
            <person name="Dead R."/>
            <person name="Young S."/>
            <person name="Zeng Q."/>
            <person name="Koehrsen M."/>
            <person name="Alvarado L."/>
            <person name="Berlin A."/>
            <person name="Chapman S.B."/>
            <person name="Chen Z."/>
            <person name="Freedman E."/>
            <person name="Gellesch M."/>
            <person name="Goldberg J."/>
            <person name="Griggs A."/>
            <person name="Gujja S."/>
            <person name="Heilman E.R."/>
            <person name="Heiman D."/>
            <person name="Hepburn T."/>
            <person name="Howarth C."/>
            <person name="Jen D."/>
            <person name="Larson L."/>
            <person name="Mehta T."/>
            <person name="Neiman D."/>
            <person name="Pearson M."/>
            <person name="Roberts A."/>
            <person name="Saif S."/>
            <person name="Shea T."/>
            <person name="Shenoy N."/>
            <person name="Sisk P."/>
            <person name="Stolte C."/>
            <person name="Sykes S."/>
            <person name="Walk T."/>
            <person name="White J."/>
            <person name="Yandava C."/>
            <person name="Haas B."/>
            <person name="Nusbaum C."/>
            <person name="Birren B."/>
        </authorList>
    </citation>
    <scope>NUCLEOTIDE SEQUENCE</scope>
    <source>
        <strain evidence="2">R3-111a-1</strain>
    </source>
</reference>
<dbReference type="GeneID" id="20354581"/>
<dbReference type="VEuPathDB" id="FungiDB:GGTG_14123"/>
<reference evidence="3" key="4">
    <citation type="journal article" date="2015" name="G3 (Bethesda)">
        <title>Genome sequences of three phytopathogenic species of the Magnaporthaceae family of fungi.</title>
        <authorList>
            <person name="Okagaki L.H."/>
            <person name="Nunes C.C."/>
            <person name="Sailsbery J."/>
            <person name="Clay B."/>
            <person name="Brown D."/>
            <person name="John T."/>
            <person name="Oh Y."/>
            <person name="Young N."/>
            <person name="Fitzgerald M."/>
            <person name="Haas B.J."/>
            <person name="Zeng Q."/>
            <person name="Young S."/>
            <person name="Adiconis X."/>
            <person name="Fan L."/>
            <person name="Levin J.Z."/>
            <person name="Mitchell T.K."/>
            <person name="Okubara P.A."/>
            <person name="Farman M.L."/>
            <person name="Kohn L.M."/>
            <person name="Birren B."/>
            <person name="Ma L.-J."/>
            <person name="Dean R.A."/>
        </authorList>
    </citation>
    <scope>NUCLEOTIDE SEQUENCE</scope>
    <source>
        <strain evidence="3">R3-111a-1</strain>
    </source>
</reference>
<reference evidence="4" key="1">
    <citation type="submission" date="2010-07" db="EMBL/GenBank/DDBJ databases">
        <title>The genome sequence of Gaeumannomyces graminis var. tritici strain R3-111a-1.</title>
        <authorList>
            <consortium name="The Broad Institute Genome Sequencing Platform"/>
            <person name="Ma L.-J."/>
            <person name="Dead R."/>
            <person name="Young S."/>
            <person name="Zeng Q."/>
            <person name="Koehrsen M."/>
            <person name="Alvarado L."/>
            <person name="Berlin A."/>
            <person name="Chapman S.B."/>
            <person name="Chen Z."/>
            <person name="Freedman E."/>
            <person name="Gellesch M."/>
            <person name="Goldberg J."/>
            <person name="Griggs A."/>
            <person name="Gujja S."/>
            <person name="Heilman E.R."/>
            <person name="Heiman D."/>
            <person name="Hepburn T."/>
            <person name="Howarth C."/>
            <person name="Jen D."/>
            <person name="Larson L."/>
            <person name="Mehta T."/>
            <person name="Neiman D."/>
            <person name="Pearson M."/>
            <person name="Roberts A."/>
            <person name="Saif S."/>
            <person name="Shea T."/>
            <person name="Shenoy N."/>
            <person name="Sisk P."/>
            <person name="Stolte C."/>
            <person name="Sykes S."/>
            <person name="Walk T."/>
            <person name="White J."/>
            <person name="Yandava C."/>
            <person name="Haas B."/>
            <person name="Nusbaum C."/>
            <person name="Birren B."/>
        </authorList>
    </citation>
    <scope>NUCLEOTIDE SEQUENCE [LARGE SCALE GENOMIC DNA]</scope>
    <source>
        <strain evidence="4">R3-111a-1</strain>
    </source>
</reference>
<dbReference type="RefSeq" id="XP_009230315.1">
    <property type="nucleotide sequence ID" value="XM_009232051.1"/>
</dbReference>
<gene>
    <name evidence="3" type="primary">20354581</name>
    <name evidence="2" type="ORF">GGTG_14123</name>
</gene>
<evidence type="ECO:0000313" key="2">
    <source>
        <dbReference type="EMBL" id="EJT68296.1"/>
    </source>
</evidence>
<name>J3PKQ8_GAET3</name>
<feature type="compositionally biased region" description="Polar residues" evidence="1">
    <location>
        <begin position="29"/>
        <end position="49"/>
    </location>
</feature>
<dbReference type="Proteomes" id="UP000006039">
    <property type="component" value="Unassembled WGS sequence"/>
</dbReference>
<dbReference type="AlphaFoldDB" id="J3PKQ8"/>
<feature type="region of interest" description="Disordered" evidence="1">
    <location>
        <begin position="1"/>
        <end position="49"/>
    </location>
</feature>
<dbReference type="HOGENOM" id="CLU_2440975_0_0_1"/>